<dbReference type="PANTHER" id="PTHR46268">
    <property type="entry name" value="STRESS RESPONSE PROTEIN NHAX"/>
    <property type="match status" value="1"/>
</dbReference>
<evidence type="ECO:0000256" key="1">
    <source>
        <dbReference type="ARBA" id="ARBA00008791"/>
    </source>
</evidence>
<dbReference type="CDD" id="cd00293">
    <property type="entry name" value="USP-like"/>
    <property type="match status" value="1"/>
</dbReference>
<reference evidence="3 4" key="1">
    <citation type="submission" date="2018-06" db="EMBL/GenBank/DDBJ databases">
        <title>Draft Whole-Genome Sequence of the purple photosynthetic bacterium Rhodospeudomonas palustris XCP.</title>
        <authorList>
            <person name="Rayyan A."/>
            <person name="Meyer T.E."/>
            <person name="Kyndt J.A."/>
        </authorList>
    </citation>
    <scope>NUCLEOTIDE SEQUENCE [LARGE SCALE GENOMIC DNA]</scope>
    <source>
        <strain evidence="3 4">XCP</strain>
    </source>
</reference>
<feature type="domain" description="UspA" evidence="2">
    <location>
        <begin position="160"/>
        <end position="277"/>
    </location>
</feature>
<dbReference type="InterPro" id="IPR006016">
    <property type="entry name" value="UspA"/>
</dbReference>
<evidence type="ECO:0000259" key="2">
    <source>
        <dbReference type="Pfam" id="PF00582"/>
    </source>
</evidence>
<dbReference type="RefSeq" id="WP_110785678.1">
    <property type="nucleotide sequence ID" value="NZ_QKQS01000013.1"/>
</dbReference>
<evidence type="ECO:0000313" key="3">
    <source>
        <dbReference type="EMBL" id="PZA12159.1"/>
    </source>
</evidence>
<dbReference type="PRINTS" id="PR01438">
    <property type="entry name" value="UNVRSLSTRESS"/>
</dbReference>
<dbReference type="Gene3D" id="3.40.50.12370">
    <property type="match status" value="1"/>
</dbReference>
<proteinExistence type="inferred from homology"/>
<name>A0A323UIG7_RHOPL</name>
<dbReference type="SUPFAM" id="SSF52402">
    <property type="entry name" value="Adenine nucleotide alpha hydrolases-like"/>
    <property type="match status" value="2"/>
</dbReference>
<accession>A0A323UIG7</accession>
<sequence length="279" mass="30441">MSMLKRTLILLGQTASSVSARRYAFQLAQRTGTELAGLAGVDPSAIEAPILGGIGISAYQAKLEDELKRQAEEAQQRLREIFERECRDRGLPFAWLAFEGDPIDAFQLASETRDLVIAGHDTGYAGDLNEPLSEVLAKLLLRTPRPMIVCPDELPEGEDVLIAYDGSIAAMRALQMFVLLGLGAERRIVVAAVDRSEETAERNCAAAASYLRSHDYQSESHPLSSDVEPSEAIRIAVADRKVGTLVMGAYGRRGFREALFGSTTDELVANPPCSLFLYH</sequence>
<dbReference type="Pfam" id="PF00582">
    <property type="entry name" value="Usp"/>
    <property type="match status" value="1"/>
</dbReference>
<organism evidence="3 4">
    <name type="scientific">Rhodopseudomonas palustris</name>
    <dbReference type="NCBI Taxonomy" id="1076"/>
    <lineage>
        <taxon>Bacteria</taxon>
        <taxon>Pseudomonadati</taxon>
        <taxon>Pseudomonadota</taxon>
        <taxon>Alphaproteobacteria</taxon>
        <taxon>Hyphomicrobiales</taxon>
        <taxon>Nitrobacteraceae</taxon>
        <taxon>Rhodopseudomonas</taxon>
    </lineage>
</organism>
<dbReference type="Proteomes" id="UP000248134">
    <property type="component" value="Unassembled WGS sequence"/>
</dbReference>
<evidence type="ECO:0000313" key="4">
    <source>
        <dbReference type="Proteomes" id="UP000248134"/>
    </source>
</evidence>
<protein>
    <submittedName>
        <fullName evidence="3">Universal stress protein</fullName>
    </submittedName>
</protein>
<dbReference type="OrthoDB" id="9804721at2"/>
<dbReference type="PANTHER" id="PTHR46268:SF15">
    <property type="entry name" value="UNIVERSAL STRESS PROTEIN HP_0031"/>
    <property type="match status" value="1"/>
</dbReference>
<dbReference type="EMBL" id="QKQS01000013">
    <property type="protein sequence ID" value="PZA12159.1"/>
    <property type="molecule type" value="Genomic_DNA"/>
</dbReference>
<comment type="caution">
    <text evidence="3">The sequence shown here is derived from an EMBL/GenBank/DDBJ whole genome shotgun (WGS) entry which is preliminary data.</text>
</comment>
<comment type="similarity">
    <text evidence="1">Belongs to the universal stress protein A family.</text>
</comment>
<gene>
    <name evidence="3" type="ORF">DNX69_09085</name>
</gene>
<dbReference type="InterPro" id="IPR006015">
    <property type="entry name" value="Universal_stress_UspA"/>
</dbReference>
<dbReference type="AlphaFoldDB" id="A0A323UIG7"/>